<dbReference type="EMBL" id="PGTZ01000006">
    <property type="protein sequence ID" value="PJI94849.1"/>
    <property type="molecule type" value="Genomic_DNA"/>
</dbReference>
<dbReference type="SUPFAM" id="SSF53335">
    <property type="entry name" value="S-adenosyl-L-methionine-dependent methyltransferases"/>
    <property type="match status" value="1"/>
</dbReference>
<gene>
    <name evidence="1" type="ORF">CLV34_0697</name>
</gene>
<evidence type="ECO:0000313" key="1">
    <source>
        <dbReference type="EMBL" id="PJI94849.1"/>
    </source>
</evidence>
<comment type="caution">
    <text evidence="1">The sequence shown here is derived from an EMBL/GenBank/DDBJ whole genome shotgun (WGS) entry which is preliminary data.</text>
</comment>
<sequence length="376" mass="40461">MTRLAFLVSPSHNRVYAADAPRLAAAELRVLGDRALDGRVSDVAEQTVAGVPYVGFTLDGALSDADTRAIANLSSLYALFETVPGDTDGDAATATRLLRPVLAPRRDVLPSDLLTIQKYAGKTNEDFTRLLLNTTVLATDRPDALGAPADVLTGGPRGERRLRVLDPMCGRGTTLNLALASGWDAIGVDLDTQDVEAYATFLRTWLKTHRYKHAADLSTQRRDGKSLGRRFHAAFGLTREEWAAGRSLEVTVHAADTLRTAELVKPGSVDVVVTDAPYGVQHGTRSRGTGTGRGGRDVLDRSPLALLEQAVPVWSRLLRRGGAVGISWNTRVAPRDALVSLLADAGLEPADDATHRGFAHRVDQSIQRDLVVARKP</sequence>
<dbReference type="InterPro" id="IPR029063">
    <property type="entry name" value="SAM-dependent_MTases_sf"/>
</dbReference>
<organism evidence="1 2">
    <name type="scientific">Luteimicrobium subarcticum</name>
    <dbReference type="NCBI Taxonomy" id="620910"/>
    <lineage>
        <taxon>Bacteria</taxon>
        <taxon>Bacillati</taxon>
        <taxon>Actinomycetota</taxon>
        <taxon>Actinomycetes</taxon>
        <taxon>Micrococcales</taxon>
        <taxon>Luteimicrobium</taxon>
    </lineage>
</organism>
<evidence type="ECO:0008006" key="3">
    <source>
        <dbReference type="Google" id="ProtNLM"/>
    </source>
</evidence>
<protein>
    <recommendedName>
        <fullName evidence="3">RNA methylase family UPF0020</fullName>
    </recommendedName>
</protein>
<dbReference type="Proteomes" id="UP000231586">
    <property type="component" value="Unassembled WGS sequence"/>
</dbReference>
<dbReference type="RefSeq" id="WP_100348800.1">
    <property type="nucleotide sequence ID" value="NZ_PGTZ01000006.1"/>
</dbReference>
<evidence type="ECO:0000313" key="2">
    <source>
        <dbReference type="Proteomes" id="UP000231586"/>
    </source>
</evidence>
<reference evidence="1 2" key="1">
    <citation type="submission" date="2017-11" db="EMBL/GenBank/DDBJ databases">
        <title>Genomic Encyclopedia of Archaeal and Bacterial Type Strains, Phase II (KMG-II): From Individual Species to Whole Genera.</title>
        <authorList>
            <person name="Goeker M."/>
        </authorList>
    </citation>
    <scope>NUCLEOTIDE SEQUENCE [LARGE SCALE GENOMIC DNA]</scope>
    <source>
        <strain evidence="1 2">DSM 22413</strain>
    </source>
</reference>
<dbReference type="AlphaFoldDB" id="A0A2M8WVA0"/>
<name>A0A2M8WVA0_9MICO</name>
<keyword evidence="2" id="KW-1185">Reference proteome</keyword>
<accession>A0A2M8WVA0</accession>
<proteinExistence type="predicted"/>
<dbReference type="Gene3D" id="3.40.50.150">
    <property type="entry name" value="Vaccinia Virus protein VP39"/>
    <property type="match status" value="1"/>
</dbReference>
<dbReference type="OrthoDB" id="1637728at2"/>